<organism evidence="1 2">
    <name type="scientific">Phytophthora citrophthora</name>
    <dbReference type="NCBI Taxonomy" id="4793"/>
    <lineage>
        <taxon>Eukaryota</taxon>
        <taxon>Sar</taxon>
        <taxon>Stramenopiles</taxon>
        <taxon>Oomycota</taxon>
        <taxon>Peronosporomycetes</taxon>
        <taxon>Peronosporales</taxon>
        <taxon>Peronosporaceae</taxon>
        <taxon>Phytophthora</taxon>
    </lineage>
</organism>
<reference evidence="1" key="1">
    <citation type="submission" date="2023-08" db="EMBL/GenBank/DDBJ databases">
        <title>Reference Genome Resource for the Citrus Pathogen Phytophthora citrophthora.</title>
        <authorList>
            <person name="Moller H."/>
            <person name="Coetzee B."/>
            <person name="Rose L.J."/>
            <person name="Van Niekerk J.M."/>
        </authorList>
    </citation>
    <scope>NUCLEOTIDE SEQUENCE</scope>
    <source>
        <strain evidence="1">STE-U-9442</strain>
    </source>
</reference>
<sequence length="303" mass="34313">MATLRSIESELWGCPEEFKHFEKRFMTSDLFLDDDEAREPFHLETGLPSELRTPVLEELITRDYVGNVCALRIFIGNVGEFFETTSQDQTEVLKFCFSRGMMETMGRLNGNYHFAPPSNELQTFLVKCFSGGACTPPPMEGEGKSWFKRLFEKGIIVQGEDSLVKFTSPWAVRYYFPFLFPIRGYPNPSSLGKLVRKAIGSMSAKVLKESTMDENGFPQQATLEHQFMEGLARWTAPTCSICPELSSVFPLRHVGTVNATAVDFYLDLGGESNCSPTVTRMARKCRKRDMLYFQQQITLSSSS</sequence>
<accession>A0AAD9G8Q4</accession>
<comment type="caution">
    <text evidence="1">The sequence shown here is derived from an EMBL/GenBank/DDBJ whole genome shotgun (WGS) entry which is preliminary data.</text>
</comment>
<dbReference type="AlphaFoldDB" id="A0AAD9G8Q4"/>
<protein>
    <submittedName>
        <fullName evidence="1">Uncharacterized protein</fullName>
    </submittedName>
</protein>
<evidence type="ECO:0000313" key="2">
    <source>
        <dbReference type="Proteomes" id="UP001259832"/>
    </source>
</evidence>
<dbReference type="Proteomes" id="UP001259832">
    <property type="component" value="Unassembled WGS sequence"/>
</dbReference>
<dbReference type="EMBL" id="JASMQC010000027">
    <property type="protein sequence ID" value="KAK1933871.1"/>
    <property type="molecule type" value="Genomic_DNA"/>
</dbReference>
<keyword evidence="2" id="KW-1185">Reference proteome</keyword>
<gene>
    <name evidence="1" type="ORF">P3T76_011631</name>
</gene>
<evidence type="ECO:0000313" key="1">
    <source>
        <dbReference type="EMBL" id="KAK1933871.1"/>
    </source>
</evidence>
<name>A0AAD9G8Q4_9STRA</name>
<proteinExistence type="predicted"/>